<proteinExistence type="predicted"/>
<accession>A0A0E3T7Q0</accession>
<evidence type="ECO:0000313" key="2">
    <source>
        <dbReference type="EMBL" id="AKC02705.1"/>
    </source>
</evidence>
<dbReference type="GeneID" id="26661074"/>
<evidence type="ECO:0000256" key="1">
    <source>
        <dbReference type="SAM" id="MobiDB-lite"/>
    </source>
</evidence>
<dbReference type="KEGG" id="vg:26661074"/>
<protein>
    <submittedName>
        <fullName evidence="2">Uncharacterized protein</fullName>
    </submittedName>
</protein>
<reference evidence="3" key="2">
    <citation type="submission" date="2015-01" db="EMBL/GenBank/DDBJ databases">
        <title>Complete Genome of Bacillus megaterium Siphophage Stills.</title>
        <authorList>
            <person name="Lee S.S."/>
            <person name="Kongari R.R."/>
            <person name="Hernandez A.C."/>
            <person name="Everett G.F.K."/>
        </authorList>
    </citation>
    <scope>NUCLEOTIDE SEQUENCE [LARGE SCALE GENOMIC DNA]</scope>
</reference>
<organism evidence="2 3">
    <name type="scientific">Bacillus phage Stills</name>
    <dbReference type="NCBI Taxonomy" id="1610833"/>
    <lineage>
        <taxon>Viruses</taxon>
        <taxon>Duplodnaviria</taxon>
        <taxon>Heunggongvirae</taxon>
        <taxon>Uroviricota</taxon>
        <taxon>Caudoviricetes</taxon>
        <taxon>Slashvirus</taxon>
        <taxon>Slashvirus stills</taxon>
    </lineage>
</organism>
<keyword evidence="3" id="KW-1185">Reference proteome</keyword>
<reference evidence="2 3" key="1">
    <citation type="journal article" date="2015" name="Genome Announc.">
        <title>Complete Genome Sequence of Bacillus megaterium Siphophage Stills.</title>
        <authorList>
            <person name="Lee S.S."/>
            <person name="Kongari R.R."/>
            <person name="Hernandez A.C."/>
            <person name="Kuty Everett G.F."/>
        </authorList>
    </citation>
    <scope>NUCLEOTIDE SEQUENCE [LARGE SCALE GENOMIC DNA]</scope>
</reference>
<dbReference type="OrthoDB" id="15144at10239"/>
<name>A0A0E3T7Q0_9CAUD</name>
<feature type="region of interest" description="Disordered" evidence="1">
    <location>
        <begin position="102"/>
        <end position="133"/>
    </location>
</feature>
<evidence type="ECO:0000313" key="3">
    <source>
        <dbReference type="Proteomes" id="UP000033016"/>
    </source>
</evidence>
<sequence length="146" mass="16950">MIKNKDVTDLFIKTFEHGQPFTPSEKRRMGIMMAQLRKTVAKYLEENNIETELSTNEIIVNAIKYAQMTGKRFRSIGSLGYDVLPESIGYWKGRAIAEEIKSHEKESSNDLDIYSPKQKENVENIGSNGYNKNKKKKLNWLDTEEW</sequence>
<dbReference type="RefSeq" id="YP_009196962.1">
    <property type="nucleotide sequence ID" value="NC_028777.1"/>
</dbReference>
<dbReference type="EMBL" id="KP696448">
    <property type="protein sequence ID" value="AKC02705.1"/>
    <property type="molecule type" value="Genomic_DNA"/>
</dbReference>
<dbReference type="Proteomes" id="UP000033016">
    <property type="component" value="Segment"/>
</dbReference>
<gene>
    <name evidence="2" type="ORF">CPT_Stills77</name>
</gene>